<accession>A0AAF0BSQ5</accession>
<feature type="compositionally biased region" description="Low complexity" evidence="6">
    <location>
        <begin position="372"/>
        <end position="381"/>
    </location>
</feature>
<proteinExistence type="predicted"/>
<keyword evidence="5 7" id="KW-0472">Membrane</keyword>
<evidence type="ECO:0000256" key="5">
    <source>
        <dbReference type="ARBA" id="ARBA00023136"/>
    </source>
</evidence>
<dbReference type="EMBL" id="CP116942">
    <property type="protein sequence ID" value="WCO68706.1"/>
    <property type="molecule type" value="Genomic_DNA"/>
</dbReference>
<feature type="transmembrane region" description="Helical" evidence="7">
    <location>
        <begin position="249"/>
        <end position="269"/>
    </location>
</feature>
<evidence type="ECO:0000313" key="9">
    <source>
        <dbReference type="Proteomes" id="UP001216390"/>
    </source>
</evidence>
<keyword evidence="4 7" id="KW-1133">Transmembrane helix</keyword>
<dbReference type="RefSeq" id="WP_272738222.1">
    <property type="nucleotide sequence ID" value="NZ_CP116942.1"/>
</dbReference>
<reference evidence="8" key="1">
    <citation type="submission" date="2023-01" db="EMBL/GenBank/DDBJ databases">
        <title>The diversity of Class Acidimicrobiia in South China Sea sediment environments and the proposal of Iamia marina sp. nov., a novel species of the genus Iamia.</title>
        <authorList>
            <person name="He Y."/>
            <person name="Tian X."/>
        </authorList>
    </citation>
    <scope>NUCLEOTIDE SEQUENCE</scope>
    <source>
        <strain evidence="8">DSM 19957</strain>
    </source>
</reference>
<feature type="transmembrane region" description="Helical" evidence="7">
    <location>
        <begin position="281"/>
        <end position="310"/>
    </location>
</feature>
<feature type="transmembrane region" description="Helical" evidence="7">
    <location>
        <begin position="199"/>
        <end position="219"/>
    </location>
</feature>
<keyword evidence="3 7" id="KW-0812">Transmembrane</keyword>
<keyword evidence="2" id="KW-1003">Cell membrane</keyword>
<feature type="transmembrane region" description="Helical" evidence="7">
    <location>
        <begin position="105"/>
        <end position="126"/>
    </location>
</feature>
<feature type="transmembrane region" description="Helical" evidence="7">
    <location>
        <begin position="138"/>
        <end position="160"/>
    </location>
</feature>
<name>A0AAF0BSQ5_9ACTN</name>
<dbReference type="GO" id="GO:0005886">
    <property type="term" value="C:plasma membrane"/>
    <property type="evidence" value="ECO:0007669"/>
    <property type="project" value="UniProtKB-SubCell"/>
</dbReference>
<dbReference type="AlphaFoldDB" id="A0AAF0BSQ5"/>
<evidence type="ECO:0000256" key="6">
    <source>
        <dbReference type="SAM" id="MobiDB-lite"/>
    </source>
</evidence>
<evidence type="ECO:0000256" key="1">
    <source>
        <dbReference type="ARBA" id="ARBA00004651"/>
    </source>
</evidence>
<dbReference type="Pfam" id="PF02653">
    <property type="entry name" value="BPD_transp_2"/>
    <property type="match status" value="1"/>
</dbReference>
<dbReference type="PANTHER" id="PTHR47089:SF1">
    <property type="entry name" value="GUANOSINE ABC TRANSPORTER PERMEASE PROTEIN NUPP"/>
    <property type="match status" value="1"/>
</dbReference>
<protein>
    <submittedName>
        <fullName evidence="8">ABC transporter permease</fullName>
    </submittedName>
</protein>
<gene>
    <name evidence="8" type="ORF">PO878_08195</name>
</gene>
<feature type="region of interest" description="Disordered" evidence="6">
    <location>
        <begin position="358"/>
        <end position="381"/>
    </location>
</feature>
<dbReference type="KEGG" id="ima:PO878_08195"/>
<organism evidence="8 9">
    <name type="scientific">Iamia majanohamensis</name>
    <dbReference type="NCBI Taxonomy" id="467976"/>
    <lineage>
        <taxon>Bacteria</taxon>
        <taxon>Bacillati</taxon>
        <taxon>Actinomycetota</taxon>
        <taxon>Acidimicrobiia</taxon>
        <taxon>Acidimicrobiales</taxon>
        <taxon>Iamiaceae</taxon>
        <taxon>Iamia</taxon>
    </lineage>
</organism>
<dbReference type="Proteomes" id="UP001216390">
    <property type="component" value="Chromosome"/>
</dbReference>
<sequence length="381" mass="39643">MKLDRVLLSLAAPALAIALALAVSTAVLVLSGNSPAEVFSLLGDQTTQLGEIVKTINRAGPYYISAVAVAIGFKMKLFNIGVEGQYRLAGVVAAGLGFALPLPSYLRLVGILAIAVLVGSAWAGLAGALRAYRGVSEVIATIMLNAIALGLTAFLLTRYFKDESEAAQVDFATRTGRIPQGGRMPDLDWLIPGEVPGGVSLNAFILLAVAVGVGYWLLIWRSRFGYDLRASGANPWAARASGVDAKRMTVLAMVISGGVAGLVGLSSIVGSAPYSYTEESFLAGLGFTGIAIALLGRNNPVGIAFGALLWSFMDIAKTPLSRADLPREITTIMQGVIVLSVVIAYQVVERVSERREAAITAQATDPDPPGDDAPAPSGVTA</sequence>
<keyword evidence="9" id="KW-1185">Reference proteome</keyword>
<evidence type="ECO:0000256" key="7">
    <source>
        <dbReference type="SAM" id="Phobius"/>
    </source>
</evidence>
<dbReference type="GO" id="GO:0022857">
    <property type="term" value="F:transmembrane transporter activity"/>
    <property type="evidence" value="ECO:0007669"/>
    <property type="project" value="InterPro"/>
</dbReference>
<dbReference type="PANTHER" id="PTHR47089">
    <property type="entry name" value="ABC TRANSPORTER, PERMEASE PROTEIN"/>
    <property type="match status" value="1"/>
</dbReference>
<dbReference type="CDD" id="cd06580">
    <property type="entry name" value="TM_PBP1_transp_TpRbsC_like"/>
    <property type="match status" value="1"/>
</dbReference>
<evidence type="ECO:0000256" key="4">
    <source>
        <dbReference type="ARBA" id="ARBA00022989"/>
    </source>
</evidence>
<comment type="subcellular location">
    <subcellularLocation>
        <location evidence="1">Cell membrane</location>
        <topology evidence="1">Multi-pass membrane protein</topology>
    </subcellularLocation>
</comment>
<dbReference type="InterPro" id="IPR001851">
    <property type="entry name" value="ABC_transp_permease"/>
</dbReference>
<evidence type="ECO:0000256" key="3">
    <source>
        <dbReference type="ARBA" id="ARBA00022692"/>
    </source>
</evidence>
<evidence type="ECO:0000313" key="8">
    <source>
        <dbReference type="EMBL" id="WCO68706.1"/>
    </source>
</evidence>
<evidence type="ECO:0000256" key="2">
    <source>
        <dbReference type="ARBA" id="ARBA00022475"/>
    </source>
</evidence>